<keyword evidence="1" id="KW-0472">Membrane</keyword>
<gene>
    <name evidence="2" type="ORF">GFER_14945</name>
</gene>
<accession>A0A0C2HLJ6</accession>
<dbReference type="EMBL" id="JWJD01000007">
    <property type="protein sequence ID" value="KIH75870.1"/>
    <property type="molecule type" value="Genomic_DNA"/>
</dbReference>
<evidence type="ECO:0000313" key="3">
    <source>
        <dbReference type="Proteomes" id="UP000035068"/>
    </source>
</evidence>
<keyword evidence="1" id="KW-1133">Transmembrane helix</keyword>
<dbReference type="AlphaFoldDB" id="A0A0C2HLJ6"/>
<keyword evidence="1" id="KW-0812">Transmembrane</keyword>
<evidence type="ECO:0000313" key="2">
    <source>
        <dbReference type="EMBL" id="KIH75870.1"/>
    </source>
</evidence>
<protein>
    <submittedName>
        <fullName evidence="2">Uncharacterized protein</fullName>
    </submittedName>
</protein>
<reference evidence="2 3" key="1">
    <citation type="submission" date="2014-12" db="EMBL/GenBank/DDBJ databases">
        <title>Genomes of Geoalkalibacter ferrihydriticus and Geoalkalibacter subterraneus, two haloalkaliphilic metal-reducing members of the Geobacteraceae.</title>
        <authorList>
            <person name="Badalamenti J.P."/>
            <person name="Torres C.I."/>
            <person name="Krajmalnik-Brown R."/>
            <person name="Bond D.R."/>
        </authorList>
    </citation>
    <scope>NUCLEOTIDE SEQUENCE [LARGE SCALE GENOMIC DNA]</scope>
    <source>
        <strain evidence="2 3">DSM 17813</strain>
    </source>
</reference>
<keyword evidence="3" id="KW-1185">Reference proteome</keyword>
<feature type="transmembrane region" description="Helical" evidence="1">
    <location>
        <begin position="42"/>
        <end position="63"/>
    </location>
</feature>
<dbReference type="Proteomes" id="UP000035068">
    <property type="component" value="Unassembled WGS sequence"/>
</dbReference>
<name>A0A0C2HLJ6_9BACT</name>
<evidence type="ECO:0000256" key="1">
    <source>
        <dbReference type="SAM" id="Phobius"/>
    </source>
</evidence>
<sequence>MSMSKSLVILLLIDLVLAANALVAATLMRLGNLSGTSEHAFGWPHVVVFALVLMLCGFFVELYNHERELSKTEIAVRISISITLGFF</sequence>
<proteinExistence type="predicted"/>
<comment type="caution">
    <text evidence="2">The sequence shown here is derived from an EMBL/GenBank/DDBJ whole genome shotgun (WGS) entry which is preliminary data.</text>
</comment>
<organism evidence="2 3">
    <name type="scientific">Geoalkalibacter ferrihydriticus DSM 17813</name>
    <dbReference type="NCBI Taxonomy" id="1121915"/>
    <lineage>
        <taxon>Bacteria</taxon>
        <taxon>Pseudomonadati</taxon>
        <taxon>Thermodesulfobacteriota</taxon>
        <taxon>Desulfuromonadia</taxon>
        <taxon>Desulfuromonadales</taxon>
        <taxon>Geoalkalibacteraceae</taxon>
        <taxon>Geoalkalibacter</taxon>
    </lineage>
</organism>
<feature type="non-terminal residue" evidence="2">
    <location>
        <position position="87"/>
    </location>
</feature>